<proteinExistence type="predicted"/>
<dbReference type="AlphaFoldDB" id="A0A6V7IZN1"/>
<dbReference type="EMBL" id="CADCXW020000009">
    <property type="protein sequence ID" value="CAD1543143.1"/>
    <property type="molecule type" value="Genomic_DNA"/>
</dbReference>
<gene>
    <name evidence="1" type="ORF">BBRV_LOCUS34321</name>
</gene>
<evidence type="ECO:0000313" key="1">
    <source>
        <dbReference type="EMBL" id="CAD1543143.1"/>
    </source>
</evidence>
<organism evidence="1">
    <name type="scientific">Bracon brevicornis</name>
    <dbReference type="NCBI Taxonomy" id="1563983"/>
    <lineage>
        <taxon>Eukaryota</taxon>
        <taxon>Metazoa</taxon>
        <taxon>Ecdysozoa</taxon>
        <taxon>Arthropoda</taxon>
        <taxon>Hexapoda</taxon>
        <taxon>Insecta</taxon>
        <taxon>Pterygota</taxon>
        <taxon>Neoptera</taxon>
        <taxon>Endopterygota</taxon>
        <taxon>Hymenoptera</taxon>
        <taxon>Apocrita</taxon>
        <taxon>Ichneumonoidea</taxon>
        <taxon>Braconidae</taxon>
        <taxon>Braconinae</taxon>
        <taxon>Bracon</taxon>
    </lineage>
</organism>
<name>A0A6V7IZN1_9HYME</name>
<reference evidence="1" key="1">
    <citation type="submission" date="2020-07" db="EMBL/GenBank/DDBJ databases">
        <authorList>
            <person name="Ferguson B K."/>
        </authorList>
    </citation>
    <scope>NUCLEOTIDE SEQUENCE</scope>
    <source>
        <strain evidence="1">L06</strain>
    </source>
</reference>
<sequence>MTHMGVTNHEDSEPKCNVHLICAEQDYKIGSSIGIELVTRGFRLHMLKRNRIKSIDIEEHIQYMEEYTVESLFLYRQLSQMTPKAFFSCQFLPGWTKRTMALI</sequence>
<accession>A0A6V7IZN1</accession>
<protein>
    <submittedName>
        <fullName evidence="1">Uncharacterized protein</fullName>
    </submittedName>
</protein>